<keyword evidence="8" id="KW-0812">Transmembrane</keyword>
<evidence type="ECO:0000256" key="5">
    <source>
        <dbReference type="ARBA" id="ARBA00023002"/>
    </source>
</evidence>
<keyword evidence="7" id="KW-0325">Glycoprotein</keyword>
<dbReference type="SUPFAM" id="SSF52833">
    <property type="entry name" value="Thioredoxin-like"/>
    <property type="match status" value="1"/>
</dbReference>
<comment type="catalytic activity">
    <reaction evidence="8">
        <text>2 R'C(R)SH + O2 = R'C(R)S-S(R)CR' + H2O2</text>
        <dbReference type="Rhea" id="RHEA:17357"/>
        <dbReference type="ChEBI" id="CHEBI:15379"/>
        <dbReference type="ChEBI" id="CHEBI:16240"/>
        <dbReference type="ChEBI" id="CHEBI:16520"/>
        <dbReference type="ChEBI" id="CHEBI:17412"/>
        <dbReference type="EC" id="1.8.3.2"/>
    </reaction>
</comment>
<keyword evidence="5 8" id="KW-0560">Oxidoreductase</keyword>
<evidence type="ECO:0000256" key="7">
    <source>
        <dbReference type="ARBA" id="ARBA00023180"/>
    </source>
</evidence>
<keyword evidence="8" id="KW-1133">Transmembrane helix</keyword>
<evidence type="ECO:0000256" key="1">
    <source>
        <dbReference type="ARBA" id="ARBA00001974"/>
    </source>
</evidence>
<dbReference type="PROSITE" id="PS51324">
    <property type="entry name" value="ERV_ALR"/>
    <property type="match status" value="1"/>
</dbReference>
<dbReference type="InterPro" id="IPR036249">
    <property type="entry name" value="Thioredoxin-like_sf"/>
</dbReference>
<dbReference type="GO" id="GO:0006457">
    <property type="term" value="P:protein folding"/>
    <property type="evidence" value="ECO:0007669"/>
    <property type="project" value="TreeGrafter"/>
</dbReference>
<dbReference type="AlphaFoldDB" id="A0A8T0GLZ0"/>
<evidence type="ECO:0000256" key="3">
    <source>
        <dbReference type="ARBA" id="ARBA00022729"/>
    </source>
</evidence>
<dbReference type="PANTHER" id="PTHR22897:SF8">
    <property type="entry name" value="SULFHYDRYL OXIDASE"/>
    <property type="match status" value="1"/>
</dbReference>
<accession>A0A8T0GLZ0</accession>
<name>A0A8T0GLZ0_CERPU</name>
<dbReference type="InterPro" id="IPR039798">
    <property type="entry name" value="Sulfhydryl_oxidase"/>
</dbReference>
<dbReference type="InterPro" id="IPR036774">
    <property type="entry name" value="ERV/ALR_sulphydryl_oxid_sf"/>
</dbReference>
<dbReference type="SUPFAM" id="SSF69000">
    <property type="entry name" value="FAD-dependent thiol oxidase"/>
    <property type="match status" value="1"/>
</dbReference>
<evidence type="ECO:0000313" key="13">
    <source>
        <dbReference type="Proteomes" id="UP000822688"/>
    </source>
</evidence>
<keyword evidence="4 8" id="KW-0274">FAD</keyword>
<evidence type="ECO:0000256" key="9">
    <source>
        <dbReference type="SAM" id="SignalP"/>
    </source>
</evidence>
<dbReference type="Pfam" id="PF00085">
    <property type="entry name" value="Thioredoxin"/>
    <property type="match status" value="1"/>
</dbReference>
<gene>
    <name evidence="12" type="ORF">KC19_10G191000</name>
</gene>
<feature type="signal peptide" evidence="9">
    <location>
        <begin position="1"/>
        <end position="31"/>
    </location>
</feature>
<comment type="cofactor">
    <cofactor evidence="1 8">
        <name>FAD</name>
        <dbReference type="ChEBI" id="CHEBI:57692"/>
    </cofactor>
</comment>
<feature type="chain" id="PRO_5035716810" description="Sulfhydryl oxidase" evidence="9">
    <location>
        <begin position="32"/>
        <end position="489"/>
    </location>
</feature>
<feature type="domain" description="ERV/ALR sulfhydryl oxidase" evidence="10">
    <location>
        <begin position="293"/>
        <end position="395"/>
    </location>
</feature>
<protein>
    <recommendedName>
        <fullName evidence="8">Sulfhydryl oxidase</fullName>
        <ecNumber evidence="8">1.8.3.2</ecNumber>
    </recommendedName>
</protein>
<keyword evidence="13" id="KW-1185">Reference proteome</keyword>
<evidence type="ECO:0000256" key="2">
    <source>
        <dbReference type="ARBA" id="ARBA00022630"/>
    </source>
</evidence>
<evidence type="ECO:0000256" key="8">
    <source>
        <dbReference type="RuleBase" id="RU371123"/>
    </source>
</evidence>
<reference evidence="12" key="1">
    <citation type="submission" date="2020-06" db="EMBL/GenBank/DDBJ databases">
        <title>WGS assembly of Ceratodon purpureus strain R40.</title>
        <authorList>
            <person name="Carey S.B."/>
            <person name="Jenkins J."/>
            <person name="Shu S."/>
            <person name="Lovell J.T."/>
            <person name="Sreedasyam A."/>
            <person name="Maumus F."/>
            <person name="Tiley G.P."/>
            <person name="Fernandez-Pozo N."/>
            <person name="Barry K."/>
            <person name="Chen C."/>
            <person name="Wang M."/>
            <person name="Lipzen A."/>
            <person name="Daum C."/>
            <person name="Saski C.A."/>
            <person name="Payton A.C."/>
            <person name="Mcbreen J.C."/>
            <person name="Conrad R.E."/>
            <person name="Kollar L.M."/>
            <person name="Olsson S."/>
            <person name="Huttunen S."/>
            <person name="Landis J.B."/>
            <person name="Wickett N.J."/>
            <person name="Johnson M.G."/>
            <person name="Rensing S.A."/>
            <person name="Grimwood J."/>
            <person name="Schmutz J."/>
            <person name="Mcdaniel S.F."/>
        </authorList>
    </citation>
    <scope>NUCLEOTIDE SEQUENCE</scope>
    <source>
        <strain evidence="12">R40</strain>
    </source>
</reference>
<dbReference type="GO" id="GO:0003756">
    <property type="term" value="F:protein disulfide isomerase activity"/>
    <property type="evidence" value="ECO:0007669"/>
    <property type="project" value="TreeGrafter"/>
</dbReference>
<evidence type="ECO:0000256" key="6">
    <source>
        <dbReference type="ARBA" id="ARBA00023157"/>
    </source>
</evidence>
<evidence type="ECO:0000259" key="11">
    <source>
        <dbReference type="PROSITE" id="PS51352"/>
    </source>
</evidence>
<organism evidence="12 13">
    <name type="scientific">Ceratodon purpureus</name>
    <name type="common">Fire moss</name>
    <name type="synonym">Dicranum purpureum</name>
    <dbReference type="NCBI Taxonomy" id="3225"/>
    <lineage>
        <taxon>Eukaryota</taxon>
        <taxon>Viridiplantae</taxon>
        <taxon>Streptophyta</taxon>
        <taxon>Embryophyta</taxon>
        <taxon>Bryophyta</taxon>
        <taxon>Bryophytina</taxon>
        <taxon>Bryopsida</taxon>
        <taxon>Dicranidae</taxon>
        <taxon>Pseudoditrichales</taxon>
        <taxon>Ditrichaceae</taxon>
        <taxon>Ceratodon</taxon>
    </lineage>
</organism>
<keyword evidence="3 9" id="KW-0732">Signal</keyword>
<dbReference type="GO" id="GO:0000139">
    <property type="term" value="C:Golgi membrane"/>
    <property type="evidence" value="ECO:0007669"/>
    <property type="project" value="TreeGrafter"/>
</dbReference>
<dbReference type="EMBL" id="CM026431">
    <property type="protein sequence ID" value="KAG0560576.1"/>
    <property type="molecule type" value="Genomic_DNA"/>
</dbReference>
<keyword evidence="8" id="KW-0472">Membrane</keyword>
<proteinExistence type="predicted"/>
<dbReference type="Pfam" id="PF04777">
    <property type="entry name" value="Evr1_Alr"/>
    <property type="match status" value="1"/>
</dbReference>
<dbReference type="GO" id="GO:0005615">
    <property type="term" value="C:extracellular space"/>
    <property type="evidence" value="ECO:0007669"/>
    <property type="project" value="TreeGrafter"/>
</dbReference>
<dbReference type="GO" id="GO:0016971">
    <property type="term" value="F:flavin-dependent sulfhydryl oxidase activity"/>
    <property type="evidence" value="ECO:0007669"/>
    <property type="project" value="InterPro"/>
</dbReference>
<keyword evidence="6" id="KW-1015">Disulfide bond</keyword>
<dbReference type="Gene3D" id="1.20.120.310">
    <property type="entry name" value="ERV/ALR sulfhydryl oxidase domain"/>
    <property type="match status" value="1"/>
</dbReference>
<evidence type="ECO:0000313" key="12">
    <source>
        <dbReference type="EMBL" id="KAG0560576.1"/>
    </source>
</evidence>
<dbReference type="OrthoDB" id="59470at2759"/>
<dbReference type="Gene3D" id="3.40.30.10">
    <property type="entry name" value="Glutaredoxin"/>
    <property type="match status" value="1"/>
</dbReference>
<dbReference type="FunFam" id="3.40.30.10:FF:000244">
    <property type="entry name" value="Sulfhydryl oxidase"/>
    <property type="match status" value="1"/>
</dbReference>
<evidence type="ECO:0000256" key="4">
    <source>
        <dbReference type="ARBA" id="ARBA00022827"/>
    </source>
</evidence>
<dbReference type="InterPro" id="IPR017937">
    <property type="entry name" value="Thioredoxin_CS"/>
</dbReference>
<feature type="domain" description="Thioredoxin" evidence="11">
    <location>
        <begin position="20"/>
        <end position="175"/>
    </location>
</feature>
<dbReference type="InterPro" id="IPR017905">
    <property type="entry name" value="ERV/ALR_sulphydryl_oxidase"/>
</dbReference>
<dbReference type="Proteomes" id="UP000822688">
    <property type="component" value="Chromosome 10"/>
</dbReference>
<feature type="transmembrane region" description="Helical" evidence="8">
    <location>
        <begin position="456"/>
        <end position="475"/>
    </location>
</feature>
<sequence>MASLMSPPLPFSLSLSLLCLLLCAPVPAAHARWGAAHTDLAPPLDPLSPVHELTSATFNDSLASAPAPWALVEFYAHWCGACKHYKPHYERVARLFNGPDAVHAGEVYLARVDCANNVNQDLCTRFAVQYYPTLLWASPPTLARGDRVTKAEELDELKNAHSAEKLLERISERVSKVYSLSDVITKDAMEAGSIPTREIVQMAASIHDTEEATATAFKIILDEKLLNSDSRGPLVRYLQLLVVHHPSKRCRKGVAELLVNMADLWSEGEPSIEILSDYHVCGKSSPANFWVSCRGDNRGYNCGLWLLFHSLSVRVSDSESKDSFLAIRGFVAHFFKCEECRAHFLEMSSSVMDSIKTRRDLVMWLWKAHNEVNKRLAKEELEFGKGNSQPPRTEWPTKHLCSDCISGTSVLEPVWNEDAVYKFLTNWYGPSLQRSAKAGPKGDNEISSSGNSTVKGAFIGILISSSGFGLLAWWWRKQQKKRKDKRRRL</sequence>
<dbReference type="EC" id="1.8.3.2" evidence="8"/>
<dbReference type="InterPro" id="IPR013766">
    <property type="entry name" value="Thioredoxin_domain"/>
</dbReference>
<dbReference type="PANTHER" id="PTHR22897">
    <property type="entry name" value="QUIESCIN Q6-RELATED SULFHYDRYL OXIDASE"/>
    <property type="match status" value="1"/>
</dbReference>
<dbReference type="PROSITE" id="PS00194">
    <property type="entry name" value="THIOREDOXIN_1"/>
    <property type="match status" value="1"/>
</dbReference>
<comment type="caution">
    <text evidence="12">The sequence shown here is derived from an EMBL/GenBank/DDBJ whole genome shotgun (WGS) entry which is preliminary data.</text>
</comment>
<keyword evidence="2 8" id="KW-0285">Flavoprotein</keyword>
<evidence type="ECO:0000259" key="10">
    <source>
        <dbReference type="PROSITE" id="PS51324"/>
    </source>
</evidence>
<dbReference type="PROSITE" id="PS51352">
    <property type="entry name" value="THIOREDOXIN_2"/>
    <property type="match status" value="1"/>
</dbReference>